<evidence type="ECO:0000256" key="1">
    <source>
        <dbReference type="ARBA" id="ARBA00010075"/>
    </source>
</evidence>
<protein>
    <submittedName>
        <fullName evidence="6">DDE family transposase</fullName>
    </submittedName>
</protein>
<dbReference type="GO" id="GO:0004803">
    <property type="term" value="F:transposase activity"/>
    <property type="evidence" value="ECO:0007669"/>
    <property type="project" value="InterPro"/>
</dbReference>
<dbReference type="EMBL" id="QGGO01000002">
    <property type="protein sequence ID" value="PWK28911.1"/>
    <property type="molecule type" value="Genomic_DNA"/>
</dbReference>
<gene>
    <name evidence="6" type="ORF">LV89_00464</name>
</gene>
<dbReference type="Proteomes" id="UP000245489">
    <property type="component" value="Unassembled WGS sequence"/>
</dbReference>
<organism evidence="6 7">
    <name type="scientific">Arcicella aurantiaca</name>
    <dbReference type="NCBI Taxonomy" id="591202"/>
    <lineage>
        <taxon>Bacteria</taxon>
        <taxon>Pseudomonadati</taxon>
        <taxon>Bacteroidota</taxon>
        <taxon>Cytophagia</taxon>
        <taxon>Cytophagales</taxon>
        <taxon>Flectobacillaceae</taxon>
        <taxon>Arcicella</taxon>
    </lineage>
</organism>
<evidence type="ECO:0000313" key="7">
    <source>
        <dbReference type="Proteomes" id="UP000245489"/>
    </source>
</evidence>
<keyword evidence="7" id="KW-1185">Reference proteome</keyword>
<evidence type="ECO:0000313" key="6">
    <source>
        <dbReference type="EMBL" id="PWK28911.1"/>
    </source>
</evidence>
<dbReference type="NCBIfam" id="NF033592">
    <property type="entry name" value="transpos_IS4_1"/>
    <property type="match status" value="1"/>
</dbReference>
<evidence type="ECO:0000259" key="5">
    <source>
        <dbReference type="Pfam" id="PF01609"/>
    </source>
</evidence>
<dbReference type="PANTHER" id="PTHR33258">
    <property type="entry name" value="TRANSPOSASE INSL FOR INSERTION SEQUENCE ELEMENT IS186A-RELATED"/>
    <property type="match status" value="1"/>
</dbReference>
<comment type="similarity">
    <text evidence="1">Belongs to the transposase 11 family.</text>
</comment>
<comment type="caution">
    <text evidence="6">The sequence shown here is derived from an EMBL/GenBank/DDBJ whole genome shotgun (WGS) entry which is preliminary data.</text>
</comment>
<accession>A0A316EFN2</accession>
<dbReference type="InterPro" id="IPR012337">
    <property type="entry name" value="RNaseH-like_sf"/>
</dbReference>
<dbReference type="Pfam" id="PF01609">
    <property type="entry name" value="DDE_Tnp_1"/>
    <property type="match status" value="1"/>
</dbReference>
<keyword evidence="2" id="KW-0815">Transposition</keyword>
<dbReference type="RefSeq" id="WP_109741246.1">
    <property type="nucleotide sequence ID" value="NZ_QGGO01000002.1"/>
</dbReference>
<dbReference type="InterPro" id="IPR002559">
    <property type="entry name" value="Transposase_11"/>
</dbReference>
<dbReference type="OrthoDB" id="157819at2"/>
<dbReference type="PANTHER" id="PTHR33258:SF1">
    <property type="entry name" value="TRANSPOSASE INSL FOR INSERTION SEQUENCE ELEMENT IS186A-RELATED"/>
    <property type="match status" value="1"/>
</dbReference>
<dbReference type="InterPro" id="IPR047952">
    <property type="entry name" value="Transpos_IS4"/>
</dbReference>
<feature type="domain" description="Transposase IS4-like" evidence="5">
    <location>
        <begin position="123"/>
        <end position="381"/>
    </location>
</feature>
<sequence length="413" mass="48386">MEKNCFKDINLSSTCFGELSKFFKAESIERLGREVKFVERSTSRLSAWMFLQLNTCLVSNGKVDSLNDLGTELFNNFGVKLTKQSLDERFNIHGVSFMRKCFESIFEKVLSASSKQKHFSCGFKRIILRDATSFQLPSDLTTYYQGNAGDTTGSVIKIQHEFDLLSGKILKLDFRNGKETDTDWLNQKGIDISANDLHLMDLGYYKLTHFTDIAQKGGYFISRYKIGTSLFTKNLEGEYQPIEWDVIFEQIKGDNFEKELYLGCSKNKLKVRLHLQKIPEAIVQKRLKKYENKEKNQSKKRRSPYRNSDFKKELAHYNVFITNAPQQLLKTSQIYPFYMLRWQIELLFKIWKSVFEIDKIGKMSIARFECYLYGKLISILLSGYIQRLFNDFTKQQTDFELSEWKAYKIVKKT</sequence>
<evidence type="ECO:0000256" key="4">
    <source>
        <dbReference type="ARBA" id="ARBA00023172"/>
    </source>
</evidence>
<dbReference type="GO" id="GO:0006313">
    <property type="term" value="P:DNA transposition"/>
    <property type="evidence" value="ECO:0007669"/>
    <property type="project" value="InterPro"/>
</dbReference>
<name>A0A316EFN2_9BACT</name>
<keyword evidence="3" id="KW-0238">DNA-binding</keyword>
<dbReference type="AlphaFoldDB" id="A0A316EFN2"/>
<dbReference type="GO" id="GO:0003677">
    <property type="term" value="F:DNA binding"/>
    <property type="evidence" value="ECO:0007669"/>
    <property type="project" value="UniProtKB-KW"/>
</dbReference>
<dbReference type="SUPFAM" id="SSF53098">
    <property type="entry name" value="Ribonuclease H-like"/>
    <property type="match status" value="1"/>
</dbReference>
<evidence type="ECO:0000256" key="2">
    <source>
        <dbReference type="ARBA" id="ARBA00022578"/>
    </source>
</evidence>
<keyword evidence="4" id="KW-0233">DNA recombination</keyword>
<evidence type="ECO:0000256" key="3">
    <source>
        <dbReference type="ARBA" id="ARBA00023125"/>
    </source>
</evidence>
<reference evidence="6 7" key="1">
    <citation type="submission" date="2018-05" db="EMBL/GenBank/DDBJ databases">
        <title>Genomic Encyclopedia of Archaeal and Bacterial Type Strains, Phase II (KMG-II): from individual species to whole genera.</title>
        <authorList>
            <person name="Goeker M."/>
        </authorList>
    </citation>
    <scope>NUCLEOTIDE SEQUENCE [LARGE SCALE GENOMIC DNA]</scope>
    <source>
        <strain evidence="6 7">DSM 22214</strain>
    </source>
</reference>
<proteinExistence type="inferred from homology"/>